<feature type="site" description="Important for activity" evidence="9 13">
    <location>
        <position position="96"/>
    </location>
</feature>
<dbReference type="InterPro" id="IPR018214">
    <property type="entry name" value="GluRdtase_CS"/>
</dbReference>
<dbReference type="GO" id="GO:0050661">
    <property type="term" value="F:NADP binding"/>
    <property type="evidence" value="ECO:0007669"/>
    <property type="project" value="InterPro"/>
</dbReference>
<evidence type="ECO:0000256" key="11">
    <source>
        <dbReference type="PIRSR" id="PIRSR000445-2"/>
    </source>
</evidence>
<evidence type="ECO:0000256" key="12">
    <source>
        <dbReference type="PIRSR" id="PIRSR000445-3"/>
    </source>
</evidence>
<proteinExistence type="inferred from homology"/>
<dbReference type="PROSITE" id="PS00747">
    <property type="entry name" value="GLUTR"/>
    <property type="match status" value="1"/>
</dbReference>
<dbReference type="PANTHER" id="PTHR43013">
    <property type="entry name" value="GLUTAMYL-TRNA REDUCTASE"/>
    <property type="match status" value="1"/>
</dbReference>
<comment type="catalytic activity">
    <reaction evidence="7 9 14">
        <text>(S)-4-amino-5-oxopentanoate + tRNA(Glu) + NADP(+) = L-glutamyl-tRNA(Glu) + NADPH + H(+)</text>
        <dbReference type="Rhea" id="RHEA:12344"/>
        <dbReference type="Rhea" id="RHEA-COMP:9663"/>
        <dbReference type="Rhea" id="RHEA-COMP:9680"/>
        <dbReference type="ChEBI" id="CHEBI:15378"/>
        <dbReference type="ChEBI" id="CHEBI:57501"/>
        <dbReference type="ChEBI" id="CHEBI:57783"/>
        <dbReference type="ChEBI" id="CHEBI:58349"/>
        <dbReference type="ChEBI" id="CHEBI:78442"/>
        <dbReference type="ChEBI" id="CHEBI:78520"/>
        <dbReference type="EC" id="1.2.1.70"/>
    </reaction>
</comment>
<feature type="binding site" evidence="9 11">
    <location>
        <position position="106"/>
    </location>
    <ligand>
        <name>substrate</name>
    </ligand>
</feature>
<dbReference type="InterPro" id="IPR036343">
    <property type="entry name" value="GluRdtase_N_sf"/>
</dbReference>
<comment type="pathway">
    <text evidence="1 9 14">Porphyrin-containing compound metabolism; protoporphyrin-IX biosynthesis; 5-aminolevulinate from L-glutamyl-tRNA(Glu): step 1/2.</text>
</comment>
<dbReference type="EC" id="1.2.1.70" evidence="3 9"/>
<dbReference type="Pfam" id="PF00745">
    <property type="entry name" value="GlutR_dimer"/>
    <property type="match status" value="1"/>
</dbReference>
<dbReference type="AlphaFoldDB" id="A0A366ICD3"/>
<dbReference type="InterPro" id="IPR036291">
    <property type="entry name" value="NAD(P)-bd_dom_sf"/>
</dbReference>
<dbReference type="InterPro" id="IPR015895">
    <property type="entry name" value="4pyrrol_synth_GluRdtase_N"/>
</dbReference>
<dbReference type="UniPathway" id="UPA00251">
    <property type="reaction ID" value="UER00316"/>
</dbReference>
<dbReference type="PANTHER" id="PTHR43013:SF1">
    <property type="entry name" value="GLUTAMYL-TRNA REDUCTASE"/>
    <property type="match status" value="1"/>
</dbReference>
<evidence type="ECO:0000256" key="1">
    <source>
        <dbReference type="ARBA" id="ARBA00005059"/>
    </source>
</evidence>
<feature type="binding site" evidence="9 11">
    <location>
        <position position="117"/>
    </location>
    <ligand>
        <name>substrate</name>
    </ligand>
</feature>
<dbReference type="FunFam" id="3.30.460.30:FF:000001">
    <property type="entry name" value="Glutamyl-tRNA reductase"/>
    <property type="match status" value="1"/>
</dbReference>
<dbReference type="CDD" id="cd05213">
    <property type="entry name" value="NAD_bind_Glutamyl_tRNA_reduct"/>
    <property type="match status" value="1"/>
</dbReference>
<evidence type="ECO:0000259" key="17">
    <source>
        <dbReference type="Pfam" id="PF05201"/>
    </source>
</evidence>
<dbReference type="SUPFAM" id="SSF51735">
    <property type="entry name" value="NAD(P)-binding Rossmann-fold domains"/>
    <property type="match status" value="1"/>
</dbReference>
<comment type="caution">
    <text evidence="18">The sequence shown here is derived from an EMBL/GenBank/DDBJ whole genome shotgun (WGS) entry which is preliminary data.</text>
</comment>
<evidence type="ECO:0000256" key="7">
    <source>
        <dbReference type="ARBA" id="ARBA00047464"/>
    </source>
</evidence>
<dbReference type="HAMAP" id="MF_00087">
    <property type="entry name" value="Glu_tRNA_reductase"/>
    <property type="match status" value="1"/>
</dbReference>
<keyword evidence="4 9" id="KW-0521">NADP</keyword>
<dbReference type="PIRSF" id="PIRSF000445">
    <property type="entry name" value="4pyrrol_synth_GluRdtase"/>
    <property type="match status" value="1"/>
</dbReference>
<keyword evidence="6 9" id="KW-0627">Porphyrin biosynthesis</keyword>
<evidence type="ECO:0000256" key="2">
    <source>
        <dbReference type="ARBA" id="ARBA00005916"/>
    </source>
</evidence>
<dbReference type="NCBIfam" id="TIGR01035">
    <property type="entry name" value="hemA"/>
    <property type="match status" value="1"/>
</dbReference>
<evidence type="ECO:0000256" key="4">
    <source>
        <dbReference type="ARBA" id="ARBA00022857"/>
    </source>
</evidence>
<dbReference type="FunFam" id="3.40.50.720:FF:000031">
    <property type="entry name" value="Glutamyl-tRNA reductase"/>
    <property type="match status" value="1"/>
</dbReference>
<evidence type="ECO:0000256" key="6">
    <source>
        <dbReference type="ARBA" id="ARBA00023244"/>
    </source>
</evidence>
<dbReference type="InterPro" id="IPR015896">
    <property type="entry name" value="4pyrrol_synth_GluRdtase_dimer"/>
</dbReference>
<evidence type="ECO:0000256" key="14">
    <source>
        <dbReference type="RuleBase" id="RU000584"/>
    </source>
</evidence>
<evidence type="ECO:0000259" key="16">
    <source>
        <dbReference type="Pfam" id="PF01488"/>
    </source>
</evidence>
<feature type="active site" description="Nucleophile" evidence="9 10">
    <location>
        <position position="49"/>
    </location>
</feature>
<dbReference type="SUPFAM" id="SSF69742">
    <property type="entry name" value="Glutamyl tRNA-reductase catalytic, N-terminal domain"/>
    <property type="match status" value="1"/>
</dbReference>
<dbReference type="Gene3D" id="3.30.460.30">
    <property type="entry name" value="Glutamyl-tRNA reductase, N-terminal domain"/>
    <property type="match status" value="1"/>
</dbReference>
<comment type="miscellaneous">
    <text evidence="9">During catalysis, the active site Cys acts as a nucleophile attacking the alpha-carbonyl group of tRNA-bound glutamate with the formation of a thioester intermediate between enzyme and glutamate, and the concomitant release of tRNA(Glu). The thioester intermediate is finally reduced by direct hydride transfer from NADPH, to form the product GSA.</text>
</comment>
<dbReference type="InterPro" id="IPR000343">
    <property type="entry name" value="4pyrrol_synth_GluRdtase"/>
</dbReference>
<reference evidence="18 19" key="1">
    <citation type="submission" date="2018-06" db="EMBL/GenBank/DDBJ databases">
        <title>Genomic Encyclopedia of Type Strains, Phase IV (KMG-IV): sequencing the most valuable type-strain genomes for metagenomic binning, comparative biology and taxonomic classification.</title>
        <authorList>
            <person name="Goeker M."/>
        </authorList>
    </citation>
    <scope>NUCLEOTIDE SEQUENCE [LARGE SCALE GENOMIC DNA]</scope>
    <source>
        <strain evidence="18 19">DSM 22112</strain>
    </source>
</reference>
<comment type="subunit">
    <text evidence="9">Homodimer.</text>
</comment>
<dbReference type="Pfam" id="PF05201">
    <property type="entry name" value="GlutR_N"/>
    <property type="match status" value="1"/>
</dbReference>
<feature type="binding site" evidence="9 11">
    <location>
        <begin position="111"/>
        <end position="113"/>
    </location>
    <ligand>
        <name>substrate</name>
    </ligand>
</feature>
<evidence type="ECO:0000313" key="19">
    <source>
        <dbReference type="Proteomes" id="UP000253490"/>
    </source>
</evidence>
<dbReference type="RefSeq" id="WP_170128161.1">
    <property type="nucleotide sequence ID" value="NZ_QNRX01000003.1"/>
</dbReference>
<evidence type="ECO:0000313" key="18">
    <source>
        <dbReference type="EMBL" id="RBP68426.1"/>
    </source>
</evidence>
<name>A0A366ICD3_9FIRM</name>
<dbReference type="InterPro" id="IPR006151">
    <property type="entry name" value="Shikm_DH/Glu-tRNA_Rdtase"/>
</dbReference>
<dbReference type="Pfam" id="PF01488">
    <property type="entry name" value="Shikimate_DH"/>
    <property type="match status" value="1"/>
</dbReference>
<keyword evidence="5 9" id="KW-0560">Oxidoreductase</keyword>
<evidence type="ECO:0000256" key="8">
    <source>
        <dbReference type="ARBA" id="ARBA00068659"/>
    </source>
</evidence>
<accession>A0A366ICD3</accession>
<feature type="binding site" evidence="9 11">
    <location>
        <begin position="48"/>
        <end position="51"/>
    </location>
    <ligand>
        <name>substrate</name>
    </ligand>
</feature>
<evidence type="ECO:0000256" key="10">
    <source>
        <dbReference type="PIRSR" id="PIRSR000445-1"/>
    </source>
</evidence>
<feature type="binding site" evidence="9 12">
    <location>
        <begin position="186"/>
        <end position="191"/>
    </location>
    <ligand>
        <name>NADP(+)</name>
        <dbReference type="ChEBI" id="CHEBI:58349"/>
    </ligand>
</feature>
<keyword evidence="19" id="KW-1185">Reference proteome</keyword>
<evidence type="ECO:0000256" key="5">
    <source>
        <dbReference type="ARBA" id="ARBA00023002"/>
    </source>
</evidence>
<protein>
    <recommendedName>
        <fullName evidence="8 9">Glutamyl-tRNA reductase</fullName>
        <shortName evidence="9">GluTR</shortName>
        <ecNumber evidence="3 9">1.2.1.70</ecNumber>
    </recommendedName>
</protein>
<comment type="domain">
    <text evidence="9">Possesses an unusual extended V-shaped dimeric structure with each monomer consisting of three distinct domains arranged along a curved 'spinal' alpha-helix. The N-terminal catalytic domain specifically recognizes the glutamate moiety of the substrate. The second domain is the NADPH-binding domain, and the third C-terminal domain is responsible for dimerization.</text>
</comment>
<feature type="domain" description="Tetrapyrrole biosynthesis glutamyl-tRNA reductase dimerisation" evidence="15">
    <location>
        <begin position="316"/>
        <end position="409"/>
    </location>
</feature>
<dbReference type="InterPro" id="IPR036453">
    <property type="entry name" value="GluRdtase_dimer_dom_sf"/>
</dbReference>
<evidence type="ECO:0000256" key="3">
    <source>
        <dbReference type="ARBA" id="ARBA00012970"/>
    </source>
</evidence>
<dbReference type="Gene3D" id="3.40.50.720">
    <property type="entry name" value="NAD(P)-binding Rossmann-like Domain"/>
    <property type="match status" value="1"/>
</dbReference>
<dbReference type="Proteomes" id="UP000253490">
    <property type="component" value="Unassembled WGS sequence"/>
</dbReference>
<comment type="function">
    <text evidence="9">Catalyzes the NADPH-dependent reduction of glutamyl-tRNA(Glu) to glutamate 1-semialdehyde (GSA).</text>
</comment>
<dbReference type="GO" id="GO:0019353">
    <property type="term" value="P:protoporphyrinogen IX biosynthetic process from glutamate"/>
    <property type="evidence" value="ECO:0007669"/>
    <property type="project" value="TreeGrafter"/>
</dbReference>
<comment type="similarity">
    <text evidence="2 9 14">Belongs to the glutamyl-tRNA reductase family.</text>
</comment>
<organism evidence="18 19">
    <name type="scientific">Alkalibaculum bacchi</name>
    <dbReference type="NCBI Taxonomy" id="645887"/>
    <lineage>
        <taxon>Bacteria</taxon>
        <taxon>Bacillati</taxon>
        <taxon>Bacillota</taxon>
        <taxon>Clostridia</taxon>
        <taxon>Eubacteriales</taxon>
        <taxon>Eubacteriaceae</taxon>
        <taxon>Alkalibaculum</taxon>
    </lineage>
</organism>
<sequence length="410" mass="47430">MELAVIGVDHHIAPMEVREKMSFTESKKEKTFQILRQENIQELIIVSTCNRSELYLASEELEQSIHSVCTYLKEYTGQDDIEKHLFIKENRDAVYHIFQVAAGLESLVIGEDQILGQVKDALEYAIERGHSGKLLNKLFRESITKAKYIKTTLKISENPTSVGYVGLKMLKKEMDSLEGKRALIIGAGNMGKLSLKYIMEENLDKVYITNRTHDKLNQLLIEFEGVCPVYYEDRYDLLQEVDILISTTASPHTLFRKNNMPKLRKDLYILDLAMPRDVEKEVGELEGVHLYEIDDLKKVIDENIEYRKSLMEPIMVIIQKSVEEFYKWKGAAKLDPLIKKINAQCETIKMESLDYIYRKTNLTIKDKTVVEKMIHSALKRSIKPIINLKRIEDAEKLDDYIAVIDEIFGK</sequence>
<evidence type="ECO:0000256" key="9">
    <source>
        <dbReference type="HAMAP-Rule" id="MF_00087"/>
    </source>
</evidence>
<feature type="domain" description="Glutamyl-tRNA reductase N-terminal" evidence="17">
    <location>
        <begin position="6"/>
        <end position="151"/>
    </location>
</feature>
<evidence type="ECO:0000259" key="15">
    <source>
        <dbReference type="Pfam" id="PF00745"/>
    </source>
</evidence>
<dbReference type="SUPFAM" id="SSF69075">
    <property type="entry name" value="Glutamyl tRNA-reductase dimerization domain"/>
    <property type="match status" value="1"/>
</dbReference>
<evidence type="ECO:0000256" key="13">
    <source>
        <dbReference type="PIRSR" id="PIRSR000445-4"/>
    </source>
</evidence>
<dbReference type="EMBL" id="QNRX01000003">
    <property type="protein sequence ID" value="RBP68426.1"/>
    <property type="molecule type" value="Genomic_DNA"/>
</dbReference>
<gene>
    <name evidence="9" type="primary">hemA</name>
    <name evidence="18" type="ORF">DES36_103190</name>
</gene>
<dbReference type="GO" id="GO:0008883">
    <property type="term" value="F:glutamyl-tRNA reductase activity"/>
    <property type="evidence" value="ECO:0007669"/>
    <property type="project" value="UniProtKB-UniRule"/>
</dbReference>
<feature type="domain" description="Quinate/shikimate 5-dehydrogenase/glutamyl-tRNA reductase" evidence="16">
    <location>
        <begin position="170"/>
        <end position="299"/>
    </location>
</feature>